<organism evidence="2">
    <name type="scientific">Cacopsylla melanoneura</name>
    <dbReference type="NCBI Taxonomy" id="428564"/>
    <lineage>
        <taxon>Eukaryota</taxon>
        <taxon>Metazoa</taxon>
        <taxon>Ecdysozoa</taxon>
        <taxon>Arthropoda</taxon>
        <taxon>Hexapoda</taxon>
        <taxon>Insecta</taxon>
        <taxon>Pterygota</taxon>
        <taxon>Neoptera</taxon>
        <taxon>Paraneoptera</taxon>
        <taxon>Hemiptera</taxon>
        <taxon>Sternorrhyncha</taxon>
        <taxon>Psylloidea</taxon>
        <taxon>Psyllidae</taxon>
        <taxon>Psyllinae</taxon>
        <taxon>Cacopsylla</taxon>
    </lineage>
</organism>
<evidence type="ECO:0000313" key="2">
    <source>
        <dbReference type="EMBL" id="CAG6703124.1"/>
    </source>
</evidence>
<name>A0A8D8UDU0_9HEMI</name>
<reference evidence="2" key="1">
    <citation type="submission" date="2021-05" db="EMBL/GenBank/DDBJ databases">
        <authorList>
            <person name="Alioto T."/>
            <person name="Alioto T."/>
            <person name="Gomez Garrido J."/>
        </authorList>
    </citation>
    <scope>NUCLEOTIDE SEQUENCE</scope>
</reference>
<evidence type="ECO:0000256" key="1">
    <source>
        <dbReference type="SAM" id="MobiDB-lite"/>
    </source>
</evidence>
<sequence length="157" mass="17449">MNQALKQELDYLHLGSAGIPRESVVVANGHIEHISQVTYLPYLSRTALEILPVRYLPTLTTKLLLGMDFITRSKMVIDTSSQTWWYLGNPSHVYKFLFSDSPTPPSECCGIVQLNAPQRDELESVVSKARVLEPKGIGSCPHSGRSSQRDASNHPIC</sequence>
<proteinExistence type="predicted"/>
<feature type="compositionally biased region" description="Basic and acidic residues" evidence="1">
    <location>
        <begin position="147"/>
        <end position="157"/>
    </location>
</feature>
<dbReference type="EMBL" id="HBUF01340818">
    <property type="protein sequence ID" value="CAG6703124.1"/>
    <property type="molecule type" value="Transcribed_RNA"/>
</dbReference>
<feature type="region of interest" description="Disordered" evidence="1">
    <location>
        <begin position="137"/>
        <end position="157"/>
    </location>
</feature>
<dbReference type="AlphaFoldDB" id="A0A8D8UDU0"/>
<protein>
    <submittedName>
        <fullName evidence="2">Uncharacterized protein</fullName>
    </submittedName>
</protein>
<accession>A0A8D8UDU0</accession>